<dbReference type="PANTHER" id="PTHR34488">
    <property type="entry name" value="SI:CH211-245H14.1-RELATED"/>
    <property type="match status" value="1"/>
</dbReference>
<feature type="compositionally biased region" description="Basic residues" evidence="1">
    <location>
        <begin position="31"/>
        <end position="45"/>
    </location>
</feature>
<protein>
    <submittedName>
        <fullName evidence="2">Uncharacterized protein</fullName>
    </submittedName>
</protein>
<accession>A0A437C0E0</accession>
<dbReference type="PANTHER" id="PTHR34488:SF1">
    <property type="entry name" value="SI:CH211-245H14.1-RELATED"/>
    <property type="match status" value="1"/>
</dbReference>
<dbReference type="AlphaFoldDB" id="A0A437C0E0"/>
<evidence type="ECO:0000313" key="2">
    <source>
        <dbReference type="EMBL" id="RVE56127.1"/>
    </source>
</evidence>
<sequence>MGAKSSKSQKSKKVSSSDTSVPMTTTENPKKKTKRFSFKKKKKSGRSPSISQLSCLPKTSGVKFKMEVCGQTFDAHLQLLDQIKTSGLKLIMGNDEESCVTIVFCSVTSRIGTDAEAAVKKVQGDDPVILVLMHYSQEPKHVSSSQVLPSYNKVVLEVHVFYHDRQNGLLRCDQNKKAVTQVELLLTDAGVVAEYLDRK</sequence>
<name>A0A437C0E0_ORYJA</name>
<reference evidence="2 3" key="2">
    <citation type="submission" date="2019-01" db="EMBL/GenBank/DDBJ databases">
        <title>A chromosome length genome reference of the Java medaka (oryzias javanicus).</title>
        <authorList>
            <person name="Herpin A."/>
            <person name="Takehana Y."/>
            <person name="Naruse K."/>
            <person name="Ansai S."/>
            <person name="Kawaguchi M."/>
        </authorList>
    </citation>
    <scope>NUCLEOTIDE SEQUENCE [LARGE SCALE GENOMIC DNA]</scope>
    <source>
        <strain evidence="2">RS831</strain>
        <tissue evidence="2">Whole body</tissue>
    </source>
</reference>
<feature type="region of interest" description="Disordered" evidence="1">
    <location>
        <begin position="1"/>
        <end position="52"/>
    </location>
</feature>
<keyword evidence="3" id="KW-1185">Reference proteome</keyword>
<feature type="compositionally biased region" description="Polar residues" evidence="1">
    <location>
        <begin position="18"/>
        <end position="27"/>
    </location>
</feature>
<proteinExistence type="predicted"/>
<organism evidence="2 3">
    <name type="scientific">Oryzias javanicus</name>
    <name type="common">Javanese ricefish</name>
    <name type="synonym">Aplocheilus javanicus</name>
    <dbReference type="NCBI Taxonomy" id="123683"/>
    <lineage>
        <taxon>Eukaryota</taxon>
        <taxon>Metazoa</taxon>
        <taxon>Chordata</taxon>
        <taxon>Craniata</taxon>
        <taxon>Vertebrata</taxon>
        <taxon>Euteleostomi</taxon>
        <taxon>Actinopterygii</taxon>
        <taxon>Neopterygii</taxon>
        <taxon>Teleostei</taxon>
        <taxon>Neoteleostei</taxon>
        <taxon>Acanthomorphata</taxon>
        <taxon>Ovalentaria</taxon>
        <taxon>Atherinomorphae</taxon>
        <taxon>Beloniformes</taxon>
        <taxon>Adrianichthyidae</taxon>
        <taxon>Oryziinae</taxon>
        <taxon>Oryzias</taxon>
    </lineage>
</organism>
<reference evidence="2 3" key="1">
    <citation type="submission" date="2018-11" db="EMBL/GenBank/DDBJ databases">
        <authorList>
            <person name="Lopez-Roques C."/>
            <person name="Donnadieu C."/>
            <person name="Bouchez O."/>
            <person name="Klopp C."/>
            <person name="Cabau C."/>
            <person name="Zahm M."/>
        </authorList>
    </citation>
    <scope>NUCLEOTIDE SEQUENCE [LARGE SCALE GENOMIC DNA]</scope>
    <source>
        <strain evidence="2">RS831</strain>
        <tissue evidence="2">Whole body</tissue>
    </source>
</reference>
<gene>
    <name evidence="2" type="ORF">OJAV_G00233020</name>
</gene>
<evidence type="ECO:0000256" key="1">
    <source>
        <dbReference type="SAM" id="MobiDB-lite"/>
    </source>
</evidence>
<dbReference type="EMBL" id="CM012460">
    <property type="protein sequence ID" value="RVE56127.1"/>
    <property type="molecule type" value="Genomic_DNA"/>
</dbReference>
<dbReference type="OrthoDB" id="8446971at2759"/>
<evidence type="ECO:0000313" key="3">
    <source>
        <dbReference type="Proteomes" id="UP000283210"/>
    </source>
</evidence>
<dbReference type="Proteomes" id="UP000283210">
    <property type="component" value="Chromosome 24"/>
</dbReference>